<feature type="region of interest" description="Disordered" evidence="1">
    <location>
        <begin position="445"/>
        <end position="476"/>
    </location>
</feature>
<feature type="compositionally biased region" description="Basic and acidic residues" evidence="1">
    <location>
        <begin position="351"/>
        <end position="360"/>
    </location>
</feature>
<protein>
    <recommendedName>
        <fullName evidence="2">DUF4590 domain-containing protein</fullName>
    </recommendedName>
</protein>
<evidence type="ECO:0000313" key="4">
    <source>
        <dbReference type="EMBL" id="CAF3918950.1"/>
    </source>
</evidence>
<feature type="compositionally biased region" description="Low complexity" evidence="1">
    <location>
        <begin position="374"/>
        <end position="383"/>
    </location>
</feature>
<dbReference type="PANTHER" id="PTHR23034:SF2">
    <property type="entry name" value="GLUTAMATE-RICH PROTEIN 3"/>
    <property type="match status" value="1"/>
</dbReference>
<feature type="compositionally biased region" description="Polar residues" evidence="1">
    <location>
        <begin position="514"/>
        <end position="527"/>
    </location>
</feature>
<dbReference type="EMBL" id="CAJNON010000377">
    <property type="protein sequence ID" value="CAF1229517.1"/>
    <property type="molecule type" value="Genomic_DNA"/>
</dbReference>
<evidence type="ECO:0000313" key="5">
    <source>
        <dbReference type="Proteomes" id="UP000663891"/>
    </source>
</evidence>
<evidence type="ECO:0000259" key="2">
    <source>
        <dbReference type="Pfam" id="PF15257"/>
    </source>
</evidence>
<reference evidence="3" key="1">
    <citation type="submission" date="2021-02" db="EMBL/GenBank/DDBJ databases">
        <authorList>
            <person name="Nowell W R."/>
        </authorList>
    </citation>
    <scope>NUCLEOTIDE SEQUENCE</scope>
</reference>
<proteinExistence type="predicted"/>
<evidence type="ECO:0000256" key="1">
    <source>
        <dbReference type="SAM" id="MobiDB-lite"/>
    </source>
</evidence>
<dbReference type="Pfam" id="PF15257">
    <property type="entry name" value="DUF4590"/>
    <property type="match status" value="1"/>
</dbReference>
<accession>A0A814YGE5</accession>
<dbReference type="EMBL" id="CAJOAY010002081">
    <property type="protein sequence ID" value="CAF3918950.1"/>
    <property type="molecule type" value="Genomic_DNA"/>
</dbReference>
<feature type="region of interest" description="Disordered" evidence="1">
    <location>
        <begin position="502"/>
        <end position="549"/>
    </location>
</feature>
<dbReference type="OrthoDB" id="120976at2759"/>
<dbReference type="Proteomes" id="UP000663881">
    <property type="component" value="Unassembled WGS sequence"/>
</dbReference>
<sequence>MDLRNHRTSTNSYFNNKYIRQHLITAGLINHHGGILSSRSYEVVLGGRKKPKYTKRRPINSSYNYVIEDEQKHHIFIRNVFNPDKKSNSLTYNTDQHSRNRNSRTFISVSTSSPKRSPLRAKSAHHLPINEKNQLDRRSSIVKQLFDDDNCKVTMIYYGSEFNHNHHKNSYQSDGDEIVVVQQYSDDENCMVYKGCVEPNETFTFESYRHPNHTFTITLYINNFMDSQISVCCEYKYEHNARLDSKHSLFGIYDVQEGKPCRICQFQKEKKTLLTTPSNSSMKENKESSKYEQNHISVITDRYKNNHTTVSFDDKSYESDQEFVDERQNTYENVSRNSLNSSQDSRPSSPLEHEDTHYSSDDSSEVEENHHFLTSSSTVPSSQVTIAKNQVNHSSNTLEASNSTSIPIFSDENSSITVRRHSSSLSSTVFSNEDDESHLSKLSIKRINTKQQPSSSSSTDYKQRNNAKTTVNNVNESEDLQMLHRSIQRQPQQPKTLIPRSLTTQSNSHKRIEQQPQKFTDVLSQDESVFGDDVDQQTKRRVQYPSDET</sequence>
<comment type="caution">
    <text evidence="3">The sequence shown here is derived from an EMBL/GenBank/DDBJ whole genome shotgun (WGS) entry which is preliminary data.</text>
</comment>
<dbReference type="InterPro" id="IPR027962">
    <property type="entry name" value="ERICH3"/>
</dbReference>
<feature type="region of interest" description="Disordered" evidence="1">
    <location>
        <begin position="330"/>
        <end position="383"/>
    </location>
</feature>
<organism evidence="3 5">
    <name type="scientific">Adineta steineri</name>
    <dbReference type="NCBI Taxonomy" id="433720"/>
    <lineage>
        <taxon>Eukaryota</taxon>
        <taxon>Metazoa</taxon>
        <taxon>Spiralia</taxon>
        <taxon>Gnathifera</taxon>
        <taxon>Rotifera</taxon>
        <taxon>Eurotatoria</taxon>
        <taxon>Bdelloidea</taxon>
        <taxon>Adinetida</taxon>
        <taxon>Adinetidae</taxon>
        <taxon>Adineta</taxon>
    </lineage>
</organism>
<dbReference type="Proteomes" id="UP000663891">
    <property type="component" value="Unassembled WGS sequence"/>
</dbReference>
<evidence type="ECO:0000313" key="3">
    <source>
        <dbReference type="EMBL" id="CAF1229517.1"/>
    </source>
</evidence>
<feature type="compositionally biased region" description="Polar residues" evidence="1">
    <location>
        <begin position="449"/>
        <end position="475"/>
    </location>
</feature>
<name>A0A814YGE5_9BILA</name>
<dbReference type="AlphaFoldDB" id="A0A814YGE5"/>
<dbReference type="InterPro" id="IPR048257">
    <property type="entry name" value="DUF4590"/>
</dbReference>
<feature type="domain" description="DUF4590" evidence="2">
    <location>
        <begin position="168"/>
        <end position="270"/>
    </location>
</feature>
<feature type="compositionally biased region" description="Polar residues" evidence="1">
    <location>
        <begin position="330"/>
        <end position="348"/>
    </location>
</feature>
<gene>
    <name evidence="4" type="ORF">OKA104_LOCUS25155</name>
    <name evidence="3" type="ORF">VCS650_LOCUS27171</name>
</gene>
<dbReference type="PANTHER" id="PTHR23034">
    <property type="entry name" value="GLUTAMATE-RICH PROTEIN 3"/>
    <property type="match status" value="1"/>
</dbReference>